<keyword evidence="1" id="KW-0808">Transferase</keyword>
<gene>
    <name evidence="9" type="ORF">U0070_003128</name>
</gene>
<evidence type="ECO:0000256" key="3">
    <source>
        <dbReference type="ARBA" id="ARBA00022722"/>
    </source>
</evidence>
<comment type="caution">
    <text evidence="9">The sequence shown here is derived from an EMBL/GenBank/DDBJ whole genome shotgun (WGS) entry which is preliminary data.</text>
</comment>
<organism evidence="9 10">
    <name type="scientific">Myodes glareolus</name>
    <name type="common">Bank vole</name>
    <name type="synonym">Clethrionomys glareolus</name>
    <dbReference type="NCBI Taxonomy" id="447135"/>
    <lineage>
        <taxon>Eukaryota</taxon>
        <taxon>Metazoa</taxon>
        <taxon>Chordata</taxon>
        <taxon>Craniata</taxon>
        <taxon>Vertebrata</taxon>
        <taxon>Euteleostomi</taxon>
        <taxon>Mammalia</taxon>
        <taxon>Eutheria</taxon>
        <taxon>Euarchontoglires</taxon>
        <taxon>Glires</taxon>
        <taxon>Rodentia</taxon>
        <taxon>Myomorpha</taxon>
        <taxon>Muroidea</taxon>
        <taxon>Cricetidae</taxon>
        <taxon>Arvicolinae</taxon>
        <taxon>Myodes</taxon>
    </lineage>
</organism>
<keyword evidence="2" id="KW-0548">Nucleotidyltransferase</keyword>
<keyword evidence="5" id="KW-0378">Hydrolase</keyword>
<evidence type="ECO:0000259" key="8">
    <source>
        <dbReference type="Pfam" id="PF18697"/>
    </source>
</evidence>
<feature type="region of interest" description="Disordered" evidence="7">
    <location>
        <begin position="216"/>
        <end position="238"/>
    </location>
</feature>
<accession>A0AAW0HAY2</accession>
<sequence length="838" mass="95003">MGLLNYESFHFRPSSQHSPTPPSPSSSLFITKSSQGFQPCGKFKFLPTPSRSLKVQEVTRQRWVLPAELSRILSQPISRYTFLSSPPSGATRSPQSCSLARWAWAVGSGRQGQFLSFESLPEDSIDFKDLKVRYKRKADKGHSMNFKLIGQKGGKDLEKLGGGKNHTIKLSRQEQFLAQMANKLHKEPLRCPLKENECILLRNLKTTGKITHVKQNVKSSKNKDLKKKSAHEHGKKKEQVAIEIQSVSPPEGPGSVLEYLKFKILELAAVETHISDKKCITPELVQEGEHPNRLEPKNPVYAEETSPSVIVNGFSERLQASHIQKIRPHSENLVGSHARSVTVHLALFIYMMDYIDRFAYVEPSLHLWDEAYLIIMNDFSNVFLDSVCQYFIENFRIDVHDTSIQDLLAFMVTIEKSGSHKIPQLNLFGCWDRVVSATSQEFLCFNCLPAARAIRYPVQPLGALVRHGECNQRTCLVTLYRCVPAYSRGIIWDNGQWTNPRVTRQKANDQSTMTKVIGNRQDDGKFRAQCKYGIRELSLNKSIVQEGEYPNRLDPQNPVYAEETSPSVIVNGFSERLRASHIQRIRPHSENLVQEGEYPNRLDPQNPVYAEETSPSVIVNGFSERLLASHVQRIWLDRVFVQSQSNWPCNTFKADSGLELGFYLEAVPKIAGAKWKGSCLVVLTTTTVLKVDNIAFCAYYTHASLEEMGRHQCKNSSNSMKGNMTSPESRDHETRRIEHPTQEDIEEIDYKQNYMKIIEELKQEVKNCHKEMEIANKKQKPGKEELSHSPTPLTPLALCKGGSSLLSSLTTYPIPDFTQGRIHMLHYKMALASGFTAR</sequence>
<keyword evidence="3" id="KW-0540">Nuclease</keyword>
<dbReference type="Pfam" id="PF18697">
    <property type="entry name" value="MLVIN_C"/>
    <property type="match status" value="1"/>
</dbReference>
<evidence type="ECO:0000256" key="4">
    <source>
        <dbReference type="ARBA" id="ARBA00022759"/>
    </source>
</evidence>
<evidence type="ECO:0000256" key="7">
    <source>
        <dbReference type="SAM" id="MobiDB-lite"/>
    </source>
</evidence>
<evidence type="ECO:0000313" key="9">
    <source>
        <dbReference type="EMBL" id="KAK7799982.1"/>
    </source>
</evidence>
<dbReference type="AlphaFoldDB" id="A0AAW0HAY2"/>
<reference evidence="9 10" key="1">
    <citation type="journal article" date="2023" name="bioRxiv">
        <title>Conserved and derived expression patterns and positive selection on dental genes reveal complex evolutionary context of ever-growing rodent molars.</title>
        <authorList>
            <person name="Calamari Z.T."/>
            <person name="Song A."/>
            <person name="Cohen E."/>
            <person name="Akter M."/>
            <person name="Roy R.D."/>
            <person name="Hallikas O."/>
            <person name="Christensen M.M."/>
            <person name="Li P."/>
            <person name="Marangoni P."/>
            <person name="Jernvall J."/>
            <person name="Klein O.D."/>
        </authorList>
    </citation>
    <scope>NUCLEOTIDE SEQUENCE [LARGE SCALE GENOMIC DNA]</scope>
    <source>
        <strain evidence="9">V071</strain>
    </source>
</reference>
<dbReference type="Proteomes" id="UP001488838">
    <property type="component" value="Unassembled WGS sequence"/>
</dbReference>
<evidence type="ECO:0000313" key="10">
    <source>
        <dbReference type="Proteomes" id="UP001488838"/>
    </source>
</evidence>
<dbReference type="InterPro" id="IPR040643">
    <property type="entry name" value="MLVIN_C"/>
</dbReference>
<evidence type="ECO:0000256" key="6">
    <source>
        <dbReference type="SAM" id="Coils"/>
    </source>
</evidence>
<dbReference type="EMBL" id="JBBHLL010000580">
    <property type="protein sequence ID" value="KAK7799982.1"/>
    <property type="molecule type" value="Genomic_DNA"/>
</dbReference>
<feature type="coiled-coil region" evidence="6">
    <location>
        <begin position="751"/>
        <end position="778"/>
    </location>
</feature>
<feature type="region of interest" description="Disordered" evidence="7">
    <location>
        <begin position="713"/>
        <end position="736"/>
    </location>
</feature>
<evidence type="ECO:0000256" key="2">
    <source>
        <dbReference type="ARBA" id="ARBA00022695"/>
    </source>
</evidence>
<keyword evidence="4" id="KW-0255">Endonuclease</keyword>
<proteinExistence type="predicted"/>
<dbReference type="GO" id="GO:0016779">
    <property type="term" value="F:nucleotidyltransferase activity"/>
    <property type="evidence" value="ECO:0007669"/>
    <property type="project" value="UniProtKB-KW"/>
</dbReference>
<evidence type="ECO:0000256" key="1">
    <source>
        <dbReference type="ARBA" id="ARBA00022679"/>
    </source>
</evidence>
<name>A0AAW0HAY2_MYOGA</name>
<keyword evidence="6" id="KW-0175">Coiled coil</keyword>
<dbReference type="GO" id="GO:0016787">
    <property type="term" value="F:hydrolase activity"/>
    <property type="evidence" value="ECO:0007669"/>
    <property type="project" value="UniProtKB-KW"/>
</dbReference>
<feature type="domain" description="Murine leukemia virus integrase C-terminal" evidence="8">
    <location>
        <begin position="674"/>
        <end position="704"/>
    </location>
</feature>
<dbReference type="GO" id="GO:0004519">
    <property type="term" value="F:endonuclease activity"/>
    <property type="evidence" value="ECO:0007669"/>
    <property type="project" value="UniProtKB-KW"/>
</dbReference>
<evidence type="ECO:0000256" key="5">
    <source>
        <dbReference type="ARBA" id="ARBA00022801"/>
    </source>
</evidence>
<feature type="compositionally biased region" description="Polar residues" evidence="7">
    <location>
        <begin position="714"/>
        <end position="727"/>
    </location>
</feature>
<keyword evidence="10" id="KW-1185">Reference proteome</keyword>
<protein>
    <recommendedName>
        <fullName evidence="8">Murine leukemia virus integrase C-terminal domain-containing protein</fullName>
    </recommendedName>
</protein>